<reference evidence="2 3" key="1">
    <citation type="submission" date="2014-03" db="EMBL/GenBank/DDBJ databases">
        <title>Genomics of Bifidobacteria.</title>
        <authorList>
            <person name="Ventura M."/>
            <person name="Milani C."/>
            <person name="Lugli G.A."/>
        </authorList>
    </citation>
    <scope>NUCLEOTIDE SEQUENCE [LARGE SCALE GENOMIC DNA]</scope>
    <source>
        <strain evidence="2 3">LMG 21775</strain>
    </source>
</reference>
<dbReference type="InterPro" id="IPR023374">
    <property type="entry name" value="AttH-like_dom_sf"/>
</dbReference>
<proteinExistence type="predicted"/>
<evidence type="ECO:0000259" key="1">
    <source>
        <dbReference type="Pfam" id="PF24137"/>
    </source>
</evidence>
<organism evidence="2 3">
    <name type="scientific">Bifidobacterium psychraerophilum</name>
    <dbReference type="NCBI Taxonomy" id="218140"/>
    <lineage>
        <taxon>Bacteria</taxon>
        <taxon>Bacillati</taxon>
        <taxon>Actinomycetota</taxon>
        <taxon>Actinomycetes</taxon>
        <taxon>Bifidobacteriales</taxon>
        <taxon>Bifidobacteriaceae</taxon>
        <taxon>Bifidobacterium</taxon>
    </lineage>
</organism>
<comment type="caution">
    <text evidence="2">The sequence shown here is derived from an EMBL/GenBank/DDBJ whole genome shotgun (WGS) entry which is preliminary data.</text>
</comment>
<dbReference type="STRING" id="218140.BPSY_0679"/>
<keyword evidence="3" id="KW-1185">Reference proteome</keyword>
<sequence>MQEPAVLASSPRFFQKLGLTHDIRQFEDGLHTDPNESGSYEWWYFDSHLDNGSKLVITFFTKDAASPKGGLAPQIAMDLDLPDGRSINKSMLFSPDLFSASKESCDVRIGSNAFRGDLHSNHITATIEELTVDVTLTGEVESWRPGTGYIYYGREEERYFAWLPAVPKGKVMATYSVNGESTSAEGHGYHDHNWGNVSMPSVVNNWYWGRGSAGPYTFITSHITSEKRYGYSETNPFMIAKDGKVLADDDRKVSFSKSGIHIDEQTHKPVADIHSYTYRDGDSEYTIAYHREHTILRNYFIDSVPGFKKLLARLMGFDGCYLRFDGTVTLSHKERGEVIEEITEPALWELMYFGKHAHEIRN</sequence>
<dbReference type="InterPro" id="IPR056402">
    <property type="entry name" value="DA_N"/>
</dbReference>
<dbReference type="Proteomes" id="UP000029050">
    <property type="component" value="Unassembled WGS sequence"/>
</dbReference>
<accession>A0A087CHY9</accession>
<dbReference type="OrthoDB" id="5491608at2"/>
<evidence type="ECO:0000313" key="3">
    <source>
        <dbReference type="Proteomes" id="UP000029050"/>
    </source>
</evidence>
<dbReference type="SUPFAM" id="SSF159245">
    <property type="entry name" value="AttH-like"/>
    <property type="match status" value="1"/>
</dbReference>
<dbReference type="RefSeq" id="WP_033497258.1">
    <property type="nucleotide sequence ID" value="NZ_JGZI01000008.1"/>
</dbReference>
<protein>
    <submittedName>
        <fullName evidence="2">Hydroxyneurosporene synthase CrtC</fullName>
    </submittedName>
</protein>
<dbReference type="eggNOG" id="COG5621">
    <property type="taxonomic scope" value="Bacteria"/>
</dbReference>
<feature type="domain" description="Diels-Alderase N-terminal" evidence="1">
    <location>
        <begin position="36"/>
        <end position="194"/>
    </location>
</feature>
<dbReference type="Gene3D" id="2.40.370.10">
    <property type="entry name" value="AttH-like domain"/>
    <property type="match status" value="1"/>
</dbReference>
<evidence type="ECO:0000313" key="2">
    <source>
        <dbReference type="EMBL" id="KFI82889.1"/>
    </source>
</evidence>
<dbReference type="CDD" id="cd22187">
    <property type="entry name" value="asqI-like"/>
    <property type="match status" value="1"/>
</dbReference>
<dbReference type="EMBL" id="JGZI01000008">
    <property type="protein sequence ID" value="KFI82889.1"/>
    <property type="molecule type" value="Genomic_DNA"/>
</dbReference>
<dbReference type="AlphaFoldDB" id="A0A087CHY9"/>
<dbReference type="Pfam" id="PF24137">
    <property type="entry name" value="DA_N"/>
    <property type="match status" value="1"/>
</dbReference>
<dbReference type="GeneID" id="98299890"/>
<name>A0A087CHY9_9BIFI</name>
<gene>
    <name evidence="2" type="ORF">BPSY_0679</name>
</gene>